<feature type="transmembrane region" description="Helical" evidence="7">
    <location>
        <begin position="12"/>
        <end position="36"/>
    </location>
</feature>
<dbReference type="Proteomes" id="UP000184342">
    <property type="component" value="Unassembled WGS sequence"/>
</dbReference>
<dbReference type="CDD" id="cd06173">
    <property type="entry name" value="MFS_MefA_like"/>
    <property type="match status" value="1"/>
</dbReference>
<feature type="transmembrane region" description="Helical" evidence="7">
    <location>
        <begin position="99"/>
        <end position="118"/>
    </location>
</feature>
<feature type="transmembrane region" description="Helical" evidence="7">
    <location>
        <begin position="345"/>
        <end position="364"/>
    </location>
</feature>
<keyword evidence="5 7" id="KW-1133">Transmembrane helix</keyword>
<dbReference type="SUPFAM" id="SSF103473">
    <property type="entry name" value="MFS general substrate transporter"/>
    <property type="match status" value="1"/>
</dbReference>
<feature type="transmembrane region" description="Helical" evidence="7">
    <location>
        <begin position="42"/>
        <end position="67"/>
    </location>
</feature>
<dbReference type="InterPro" id="IPR011701">
    <property type="entry name" value="MFS"/>
</dbReference>
<name>A0A1M6GHC4_9FIRM</name>
<proteinExistence type="predicted"/>
<dbReference type="GO" id="GO:0005886">
    <property type="term" value="C:plasma membrane"/>
    <property type="evidence" value="ECO:0007669"/>
    <property type="project" value="UniProtKB-SubCell"/>
</dbReference>
<dbReference type="InterPro" id="IPR020846">
    <property type="entry name" value="MFS_dom"/>
</dbReference>
<keyword evidence="4 7" id="KW-0812">Transmembrane</keyword>
<dbReference type="PROSITE" id="PS50850">
    <property type="entry name" value="MFS"/>
    <property type="match status" value="1"/>
</dbReference>
<evidence type="ECO:0000256" key="5">
    <source>
        <dbReference type="ARBA" id="ARBA00022989"/>
    </source>
</evidence>
<feature type="transmembrane region" description="Helical" evidence="7">
    <location>
        <begin position="376"/>
        <end position="394"/>
    </location>
</feature>
<dbReference type="Gene3D" id="1.20.1250.20">
    <property type="entry name" value="MFS general substrate transporter like domains"/>
    <property type="match status" value="1"/>
</dbReference>
<feature type="transmembrane region" description="Helical" evidence="7">
    <location>
        <begin position="139"/>
        <end position="162"/>
    </location>
</feature>
<evidence type="ECO:0000256" key="3">
    <source>
        <dbReference type="ARBA" id="ARBA00022475"/>
    </source>
</evidence>
<gene>
    <name evidence="9" type="ORF">SAMN02745691_01325</name>
</gene>
<comment type="subcellular location">
    <subcellularLocation>
        <location evidence="1">Cell membrane</location>
        <topology evidence="1">Multi-pass membrane protein</topology>
    </subcellularLocation>
</comment>
<keyword evidence="10" id="KW-1185">Reference proteome</keyword>
<dbReference type="Pfam" id="PF07690">
    <property type="entry name" value="MFS_1"/>
    <property type="match status" value="1"/>
</dbReference>
<evidence type="ECO:0000256" key="2">
    <source>
        <dbReference type="ARBA" id="ARBA00022448"/>
    </source>
</evidence>
<dbReference type="OrthoDB" id="9775268at2"/>
<dbReference type="GO" id="GO:0022857">
    <property type="term" value="F:transmembrane transporter activity"/>
    <property type="evidence" value="ECO:0007669"/>
    <property type="project" value="InterPro"/>
</dbReference>
<reference evidence="9 10" key="1">
    <citation type="submission" date="2016-11" db="EMBL/GenBank/DDBJ databases">
        <authorList>
            <person name="Jaros S."/>
            <person name="Januszkiewicz K."/>
            <person name="Wedrychowicz H."/>
        </authorList>
    </citation>
    <scope>NUCLEOTIDE SEQUENCE [LARGE SCALE GENOMIC DNA]</scope>
    <source>
        <strain evidence="9 10">DSM 15970</strain>
    </source>
</reference>
<evidence type="ECO:0000256" key="1">
    <source>
        <dbReference type="ARBA" id="ARBA00004651"/>
    </source>
</evidence>
<organism evidence="9 10">
    <name type="scientific">Parasporobacterium paucivorans DSM 15970</name>
    <dbReference type="NCBI Taxonomy" id="1122934"/>
    <lineage>
        <taxon>Bacteria</taxon>
        <taxon>Bacillati</taxon>
        <taxon>Bacillota</taxon>
        <taxon>Clostridia</taxon>
        <taxon>Lachnospirales</taxon>
        <taxon>Lachnospiraceae</taxon>
        <taxon>Parasporobacterium</taxon>
    </lineage>
</organism>
<keyword evidence="2" id="KW-0813">Transport</keyword>
<keyword evidence="6 7" id="KW-0472">Membrane</keyword>
<evidence type="ECO:0000313" key="9">
    <source>
        <dbReference type="EMBL" id="SHJ09288.1"/>
    </source>
</evidence>
<dbReference type="PANTHER" id="PTHR43266">
    <property type="entry name" value="MACROLIDE-EFFLUX PROTEIN"/>
    <property type="match status" value="1"/>
</dbReference>
<feature type="transmembrane region" description="Helical" evidence="7">
    <location>
        <begin position="285"/>
        <end position="304"/>
    </location>
</feature>
<protein>
    <submittedName>
        <fullName evidence="9">MFS transporter, DHA3 family, macrolide efflux protein</fullName>
    </submittedName>
</protein>
<dbReference type="STRING" id="1122934.SAMN02745691_01325"/>
<accession>A0A1M6GHC4</accession>
<keyword evidence="3" id="KW-1003">Cell membrane</keyword>
<feature type="transmembrane region" description="Helical" evidence="7">
    <location>
        <begin position="221"/>
        <end position="240"/>
    </location>
</feature>
<feature type="domain" description="Major facilitator superfamily (MFS) profile" evidence="8">
    <location>
        <begin position="9"/>
        <end position="399"/>
    </location>
</feature>
<evidence type="ECO:0000256" key="4">
    <source>
        <dbReference type="ARBA" id="ARBA00022692"/>
    </source>
</evidence>
<dbReference type="PANTHER" id="PTHR43266:SF10">
    <property type="entry name" value="BACILYSIN EXPORTER BACE-RELATED"/>
    <property type="match status" value="1"/>
</dbReference>
<evidence type="ECO:0000256" key="6">
    <source>
        <dbReference type="ARBA" id="ARBA00023136"/>
    </source>
</evidence>
<evidence type="ECO:0000256" key="7">
    <source>
        <dbReference type="SAM" id="Phobius"/>
    </source>
</evidence>
<feature type="transmembrane region" description="Helical" evidence="7">
    <location>
        <begin position="252"/>
        <end position="273"/>
    </location>
</feature>
<dbReference type="RefSeq" id="WP_073993577.1">
    <property type="nucleotide sequence ID" value="NZ_FQYT01000012.1"/>
</dbReference>
<feature type="transmembrane region" description="Helical" evidence="7">
    <location>
        <begin position="310"/>
        <end position="333"/>
    </location>
</feature>
<sequence length="402" mass="43319">MPETKWKRKFFVLWGGQAVSMFTSSVIHMAIIWYLTDTTRSAAILSIGTLVGFLPYAVLGPFTGVFVDRYSRKAIMIVSDIFIAMLTLVLVVAGSVGTLQIWLIMLILFLRAIASTLYNPSLQAVTPLIVPKENLIKCAGYSQTFESVSMLISPAVAAILYSALDINLILLLDVAGAAVAVGATATIRIPKLEKKESHKPAILREAKEGVSVLRKEKGMMGLMLISALYAIIYMPIGTLYPLLCMSYFGGTFAQASVAEIAFSLGTLIGALILGKWGEKMDKVGAIRKSIGVMGVGLIVTGLLPSGGFNVFVVLAAVMGMTIPFYYGVLTAILQIKISQEYLGRVMSLSLSLSMIAMPIGLILSGAFTEIIGVEKWFFLSGIAAVILAVFSRMLPSLRNIHI</sequence>
<dbReference type="EMBL" id="FQYT01000012">
    <property type="protein sequence ID" value="SHJ09288.1"/>
    <property type="molecule type" value="Genomic_DNA"/>
</dbReference>
<evidence type="ECO:0000259" key="8">
    <source>
        <dbReference type="PROSITE" id="PS50850"/>
    </source>
</evidence>
<dbReference type="InterPro" id="IPR036259">
    <property type="entry name" value="MFS_trans_sf"/>
</dbReference>
<evidence type="ECO:0000313" key="10">
    <source>
        <dbReference type="Proteomes" id="UP000184342"/>
    </source>
</evidence>
<dbReference type="AlphaFoldDB" id="A0A1M6GHC4"/>